<dbReference type="AlphaFoldDB" id="A0A953JFU4"/>
<reference evidence="1" key="2">
    <citation type="submission" date="2021-08" db="EMBL/GenBank/DDBJ databases">
        <authorList>
            <person name="Dalcin Martins P."/>
        </authorList>
    </citation>
    <scope>NUCLEOTIDE SEQUENCE</scope>
    <source>
        <strain evidence="1">MAG_39</strain>
    </source>
</reference>
<sequence length="278" mass="31304">MKAIIWIIALLMAFLPAVPLRAELDLEQEVLIIPDTHNEKPYIWNVAVNPKGYTLHLEPGGITAGTETVFRFSIASKAPDTVDALHVFITDHDLHTFQHLRPVRESNGYVFPYTAPRSGLYRVEVVFRTPKGWINLRKDIRASGKESAEKEKKAGDDDYQIEVKLIPKKIYADHVGTLLFTLSHKGSPVKDLEKVEGADMQVAVWDKEMEEFVYATPKQNLGGPQVAVSIVFTEPGTHAVFAEFRHKGVTRRVELSLPVYFEPQHLFGSSESSGPAWW</sequence>
<comment type="caution">
    <text evidence="1">The sequence shown here is derived from an EMBL/GenBank/DDBJ whole genome shotgun (WGS) entry which is preliminary data.</text>
</comment>
<dbReference type="Proteomes" id="UP000705867">
    <property type="component" value="Unassembled WGS sequence"/>
</dbReference>
<evidence type="ECO:0000313" key="2">
    <source>
        <dbReference type="Proteomes" id="UP000705867"/>
    </source>
</evidence>
<protein>
    <submittedName>
        <fullName evidence="1">Uncharacterized protein</fullName>
    </submittedName>
</protein>
<evidence type="ECO:0000313" key="1">
    <source>
        <dbReference type="EMBL" id="MBZ0157041.1"/>
    </source>
</evidence>
<gene>
    <name evidence="1" type="ORF">K8I29_12625</name>
</gene>
<reference evidence="1" key="1">
    <citation type="journal article" date="2021" name="bioRxiv">
        <title>Unraveling nitrogen, sulfur and carbon metabolic pathways and microbial community transcriptional responses to substrate deprivation and toxicity stresses in a bioreactor mimicking anoxic brackish coastal sediment conditions.</title>
        <authorList>
            <person name="Martins P.D."/>
            <person name="Echeveste M.J."/>
            <person name="Arshad A."/>
            <person name="Kurth J."/>
            <person name="Ouboter H."/>
            <person name="Jetten M.S.M."/>
            <person name="Welte C.U."/>
        </authorList>
    </citation>
    <scope>NUCLEOTIDE SEQUENCE</scope>
    <source>
        <strain evidence="1">MAG_39</strain>
    </source>
</reference>
<dbReference type="EMBL" id="JAIOIV010000101">
    <property type="protein sequence ID" value="MBZ0157041.1"/>
    <property type="molecule type" value="Genomic_DNA"/>
</dbReference>
<name>A0A953JFU4_9BACT</name>
<accession>A0A953JFU4</accession>
<organism evidence="1 2">
    <name type="scientific">Candidatus Nitrobium versatile</name>
    <dbReference type="NCBI Taxonomy" id="2884831"/>
    <lineage>
        <taxon>Bacteria</taxon>
        <taxon>Pseudomonadati</taxon>
        <taxon>Nitrospirota</taxon>
        <taxon>Nitrospiria</taxon>
        <taxon>Nitrospirales</taxon>
        <taxon>Nitrospiraceae</taxon>
        <taxon>Candidatus Nitrobium</taxon>
    </lineage>
</organism>
<proteinExistence type="predicted"/>